<sequence length="142" mass="16509">MSNQNILSIVNLIKSGNIIYERAISNIKSDKMKNNLFDIYTVKKCAELKLRSLTYYAKNQQDEIPASYTINARERCIEAEEKNGTSNEDLYLMHLEGVEKKIISDIESLLTTTPNLEGKNKLQKVKNEMENCRDQIHRMREH</sequence>
<reference evidence="2 3" key="1">
    <citation type="submission" date="2015-11" db="EMBL/GenBank/DDBJ databases">
        <title>Draft WGS of Vibrio toranzoniae.</title>
        <authorList>
            <person name="Lasa A."/>
            <person name="Romalde J.L."/>
        </authorList>
    </citation>
    <scope>NUCLEOTIDE SEQUENCE [LARGE SCALE GENOMIC DNA]</scope>
    <source>
        <strain evidence="2 3">Vb 10.8</strain>
    </source>
</reference>
<accession>A0A109D6W7</accession>
<evidence type="ECO:0000313" key="2">
    <source>
        <dbReference type="EMBL" id="KWT99684.1"/>
    </source>
</evidence>
<evidence type="ECO:0000313" key="3">
    <source>
        <dbReference type="Proteomes" id="UP000057389"/>
    </source>
</evidence>
<dbReference type="EMBL" id="LMXU01000032">
    <property type="protein sequence ID" value="KWT99684.1"/>
    <property type="molecule type" value="Genomic_DNA"/>
</dbReference>
<dbReference type="Proteomes" id="UP000057389">
    <property type="component" value="Unassembled WGS sequence"/>
</dbReference>
<evidence type="ECO:0000256" key="1">
    <source>
        <dbReference type="SAM" id="Coils"/>
    </source>
</evidence>
<proteinExistence type="predicted"/>
<organism evidence="2 3">
    <name type="scientific">Vibrio toranzoniae</name>
    <dbReference type="NCBI Taxonomy" id="1194427"/>
    <lineage>
        <taxon>Bacteria</taxon>
        <taxon>Pseudomonadati</taxon>
        <taxon>Pseudomonadota</taxon>
        <taxon>Gammaproteobacteria</taxon>
        <taxon>Vibrionales</taxon>
        <taxon>Vibrionaceae</taxon>
        <taxon>Vibrio</taxon>
    </lineage>
</organism>
<keyword evidence="1" id="KW-0175">Coiled coil</keyword>
<dbReference type="GeneID" id="300180770"/>
<feature type="coiled-coil region" evidence="1">
    <location>
        <begin position="115"/>
        <end position="142"/>
    </location>
</feature>
<name>A0A109D6W7_9VIBR</name>
<dbReference type="AlphaFoldDB" id="A0A109D6W7"/>
<dbReference type="RefSeq" id="WP_060469198.1">
    <property type="nucleotide sequence ID" value="NZ_AP025515.1"/>
</dbReference>
<comment type="caution">
    <text evidence="2">The sequence shown here is derived from an EMBL/GenBank/DDBJ whole genome shotgun (WGS) entry which is preliminary data.</text>
</comment>
<evidence type="ECO:0008006" key="4">
    <source>
        <dbReference type="Google" id="ProtNLM"/>
    </source>
</evidence>
<keyword evidence="3" id="KW-1185">Reference proteome</keyword>
<protein>
    <recommendedName>
        <fullName evidence="4">DUF2383 domain-containing protein</fullName>
    </recommendedName>
</protein>
<gene>
    <name evidence="2" type="ORF">APQ14_15115</name>
</gene>
<dbReference type="OrthoDB" id="5877606at2"/>